<sequence length="241" mass="26673">MHLSYFLLVFLNSTWVISAAIKGLSIFENDGSVPVVNISSADFGNGNSNTGKRANISPKKLKLKYTRYAVTIDGRNMSNWQDFQTIGSIYITDPIPMKEARPGSQNQVEVILATGRYGIPPAPVATNGDLWYVTNSYLVGFFSQVYTFGGLKTIDFANEYFRMNQLTVRIDTSDPTLASKNKPASFKAKDQYYKPSSGGFVLDISQNSLNGTIFFKSAFPVLAPYHAKVSGKKMQTGIWEL</sequence>
<dbReference type="Proteomes" id="UP000321331">
    <property type="component" value="Unassembled WGS sequence"/>
</dbReference>
<keyword evidence="1" id="KW-0732">Signal</keyword>
<evidence type="ECO:0000256" key="1">
    <source>
        <dbReference type="SAM" id="SignalP"/>
    </source>
</evidence>
<feature type="chain" id="PRO_5022827566" evidence="1">
    <location>
        <begin position="20"/>
        <end position="241"/>
    </location>
</feature>
<dbReference type="AlphaFoldDB" id="A0A5C6TL40"/>
<dbReference type="EMBL" id="VMNF01000003">
    <property type="protein sequence ID" value="TXC11765.1"/>
    <property type="molecule type" value="Genomic_DNA"/>
</dbReference>
<evidence type="ECO:0000313" key="2">
    <source>
        <dbReference type="EMBL" id="TXC11765.1"/>
    </source>
</evidence>
<feature type="signal peptide" evidence="1">
    <location>
        <begin position="1"/>
        <end position="19"/>
    </location>
</feature>
<organism evidence="2 3">
    <name type="scientific">Fusarium oxysporum f. sp. cubense</name>
    <dbReference type="NCBI Taxonomy" id="61366"/>
    <lineage>
        <taxon>Eukaryota</taxon>
        <taxon>Fungi</taxon>
        <taxon>Dikarya</taxon>
        <taxon>Ascomycota</taxon>
        <taxon>Pezizomycotina</taxon>
        <taxon>Sordariomycetes</taxon>
        <taxon>Hypocreomycetidae</taxon>
        <taxon>Hypocreales</taxon>
        <taxon>Nectriaceae</taxon>
        <taxon>Fusarium</taxon>
        <taxon>Fusarium oxysporum species complex</taxon>
    </lineage>
</organism>
<reference evidence="2 3" key="1">
    <citation type="submission" date="2019-07" db="EMBL/GenBank/DDBJ databases">
        <title>The First High-Quality Draft Genome Sequence of the Causal Agent of the Current Panama Disease Epidemic.</title>
        <authorList>
            <person name="Warmington R.J."/>
            <person name="Kay W."/>
            <person name="Jeffries A."/>
            <person name="Bebber D."/>
            <person name="Moore K."/>
            <person name="Studholme D.J."/>
        </authorList>
    </citation>
    <scope>NUCLEOTIDE SEQUENCE [LARGE SCALE GENOMIC DNA]</scope>
    <source>
        <strain evidence="2 3">TR4</strain>
    </source>
</reference>
<name>A0A5C6TL40_FUSOC</name>
<proteinExistence type="predicted"/>
<gene>
    <name evidence="2" type="ORF">FocTR4_00007828</name>
</gene>
<comment type="caution">
    <text evidence="2">The sequence shown here is derived from an EMBL/GenBank/DDBJ whole genome shotgun (WGS) entry which is preliminary data.</text>
</comment>
<accession>A0A5C6TL40</accession>
<protein>
    <submittedName>
        <fullName evidence="2">Uncharacterized protein</fullName>
    </submittedName>
</protein>
<evidence type="ECO:0000313" key="3">
    <source>
        <dbReference type="Proteomes" id="UP000321331"/>
    </source>
</evidence>